<dbReference type="KEGG" id="apuu:APUU_80889A"/>
<protein>
    <recommendedName>
        <fullName evidence="7">Metallo-beta-lactamase domain-containing protein</fullName>
    </recommendedName>
</protein>
<feature type="chain" id="PRO_5031545719" description="Metallo-beta-lactamase domain-containing protein" evidence="6">
    <location>
        <begin position="21"/>
        <end position="660"/>
    </location>
</feature>
<dbReference type="InterPro" id="IPR029229">
    <property type="entry name" value="Alkyl_sulf_C"/>
</dbReference>
<name>A0A7R7XZI6_9EURO</name>
<comment type="similarity">
    <text evidence="5">Belongs to the metallo-beta-lactamase superfamily. Type III sulfatase family.</text>
</comment>
<dbReference type="GO" id="GO:0046983">
    <property type="term" value="F:protein dimerization activity"/>
    <property type="evidence" value="ECO:0007669"/>
    <property type="project" value="InterPro"/>
</dbReference>
<dbReference type="FunFam" id="3.60.15.30:FF:000001">
    <property type="entry name" value="Alkyl/aryl-sulfatase BDS1"/>
    <property type="match status" value="1"/>
</dbReference>
<dbReference type="FunFam" id="1.25.40.880:FF:000001">
    <property type="entry name" value="SDS hydrolase SdsA1"/>
    <property type="match status" value="1"/>
</dbReference>
<dbReference type="AlphaFoldDB" id="A0A7R7XZI6"/>
<dbReference type="InterPro" id="IPR036866">
    <property type="entry name" value="RibonucZ/Hydroxyglut_hydro"/>
</dbReference>
<dbReference type="GO" id="GO:0018741">
    <property type="term" value="F:linear primary-alkylsulfatase activity"/>
    <property type="evidence" value="ECO:0007669"/>
    <property type="project" value="InterPro"/>
</dbReference>
<keyword evidence="4" id="KW-0862">Zinc</keyword>
<evidence type="ECO:0000256" key="4">
    <source>
        <dbReference type="ARBA" id="ARBA00022833"/>
    </source>
</evidence>
<proteinExistence type="inferred from homology"/>
<dbReference type="Pfam" id="PF14864">
    <property type="entry name" value="Alkyl_sulf_C"/>
    <property type="match status" value="1"/>
</dbReference>
<dbReference type="Gene3D" id="3.30.1050.10">
    <property type="entry name" value="SCP2 sterol-binding domain"/>
    <property type="match status" value="1"/>
</dbReference>
<feature type="signal peptide" evidence="6">
    <location>
        <begin position="1"/>
        <end position="20"/>
    </location>
</feature>
<dbReference type="PANTHER" id="PTHR43223">
    <property type="entry name" value="ALKYL/ARYL-SULFATASE"/>
    <property type="match status" value="1"/>
</dbReference>
<dbReference type="SUPFAM" id="SSF56281">
    <property type="entry name" value="Metallo-hydrolase/oxidoreductase"/>
    <property type="match status" value="1"/>
</dbReference>
<dbReference type="GO" id="GO:0046872">
    <property type="term" value="F:metal ion binding"/>
    <property type="evidence" value="ECO:0007669"/>
    <property type="project" value="UniProtKB-KW"/>
</dbReference>
<comment type="cofactor">
    <cofactor evidence="1">
        <name>Zn(2+)</name>
        <dbReference type="ChEBI" id="CHEBI:29105"/>
    </cofactor>
</comment>
<dbReference type="SMART" id="SM00849">
    <property type="entry name" value="Lactamase_B"/>
    <property type="match status" value="1"/>
</dbReference>
<keyword evidence="9" id="KW-1185">Reference proteome</keyword>
<organism evidence="8 9">
    <name type="scientific">Aspergillus puulaauensis</name>
    <dbReference type="NCBI Taxonomy" id="1220207"/>
    <lineage>
        <taxon>Eukaryota</taxon>
        <taxon>Fungi</taxon>
        <taxon>Dikarya</taxon>
        <taxon>Ascomycota</taxon>
        <taxon>Pezizomycotina</taxon>
        <taxon>Eurotiomycetes</taxon>
        <taxon>Eurotiomycetidae</taxon>
        <taxon>Eurotiales</taxon>
        <taxon>Aspergillaceae</taxon>
        <taxon>Aspergillus</taxon>
    </lineage>
</organism>
<dbReference type="Gene3D" id="3.60.15.30">
    <property type="entry name" value="Metallo-beta-lactamase domain"/>
    <property type="match status" value="1"/>
</dbReference>
<dbReference type="OrthoDB" id="449487at2759"/>
<dbReference type="RefSeq" id="XP_041562772.1">
    <property type="nucleotide sequence ID" value="XM_041697220.1"/>
</dbReference>
<keyword evidence="2" id="KW-0479">Metal-binding</keyword>
<feature type="domain" description="Metallo-beta-lactamase" evidence="7">
    <location>
        <begin position="132"/>
        <end position="355"/>
    </location>
</feature>
<reference evidence="8" key="1">
    <citation type="submission" date="2021-01" db="EMBL/GenBank/DDBJ databases">
        <authorList>
            <consortium name="Aspergillus puulaauensis MK2 genome sequencing consortium"/>
            <person name="Kazuki M."/>
            <person name="Futagami T."/>
        </authorList>
    </citation>
    <scope>NUCLEOTIDE SEQUENCE</scope>
    <source>
        <strain evidence="8">MK2</strain>
    </source>
</reference>
<gene>
    <name evidence="8" type="ORF">APUU_80889A</name>
</gene>
<dbReference type="Pfam" id="PF00753">
    <property type="entry name" value="Lactamase_B"/>
    <property type="match status" value="1"/>
</dbReference>
<dbReference type="Proteomes" id="UP000654913">
    <property type="component" value="Chromosome 8"/>
</dbReference>
<dbReference type="EMBL" id="AP024450">
    <property type="protein sequence ID" value="BCS30586.1"/>
    <property type="molecule type" value="Genomic_DNA"/>
</dbReference>
<evidence type="ECO:0000313" key="9">
    <source>
        <dbReference type="Proteomes" id="UP000654913"/>
    </source>
</evidence>
<evidence type="ECO:0000256" key="3">
    <source>
        <dbReference type="ARBA" id="ARBA00022801"/>
    </source>
</evidence>
<reference evidence="8" key="2">
    <citation type="submission" date="2021-02" db="EMBL/GenBank/DDBJ databases">
        <title>Aspergillus puulaauensis MK2 genome sequence.</title>
        <authorList>
            <person name="Futagami T."/>
            <person name="Mori K."/>
            <person name="Kadooka C."/>
            <person name="Tanaka T."/>
        </authorList>
    </citation>
    <scope>NUCLEOTIDE SEQUENCE</scope>
    <source>
        <strain evidence="8">MK2</strain>
    </source>
</reference>
<dbReference type="SUPFAM" id="SSF55718">
    <property type="entry name" value="SCP-like"/>
    <property type="match status" value="1"/>
</dbReference>
<dbReference type="InterPro" id="IPR029228">
    <property type="entry name" value="Alkyl_sulf_dimr"/>
</dbReference>
<dbReference type="GO" id="GO:0018909">
    <property type="term" value="P:dodecyl sulfate metabolic process"/>
    <property type="evidence" value="ECO:0007669"/>
    <property type="project" value="InterPro"/>
</dbReference>
<evidence type="ECO:0000256" key="2">
    <source>
        <dbReference type="ARBA" id="ARBA00022723"/>
    </source>
</evidence>
<dbReference type="InterPro" id="IPR052195">
    <property type="entry name" value="Bact_Alkyl/Aryl-Sulfatase"/>
</dbReference>
<evidence type="ECO:0000256" key="6">
    <source>
        <dbReference type="SAM" id="SignalP"/>
    </source>
</evidence>
<dbReference type="InterPro" id="IPR044097">
    <property type="entry name" value="Bds1/SdsA1_MBL-fold"/>
</dbReference>
<sequence>MEQSKYSRFLVFFLVLFTQALKPDKSGLTMEQQSKPATQFIIDQQEQIRQSLPFDDERDFVNANRGFTGRRDPNIVKNDTGDVVWNNDAYKFLKDDAPDTANPSLWRQSRLVHLDGLYQVTQGIYQVRGLDLSHTTIIEGDEGIIVIDPLTSQETGAAALALYREHRGTDRAIKAIIYTHSHVDHFGGVKGFATEEDVEKNDIKILAPQGFLEHAISENVFAGTAMSRRSAYMFGASLSRGPRDQIGVGLGQTVSTGTITLIAPNEDISRTGEKRTIDGVEMVFQMAPGTEAPAEMLIYFPQLKALCAAEVATHTMHNILTLRGALVRDPHSWAIHLTETIDMFGGEAEVVFASHHWPTWGIEEVVEYLTSQRDLYAYMHDQTLRLLNKGYNGPEIAEMMTLPPALDKAWNARGYYGTLNHNVKAIYQRYIGWFDGNPAHLWEHTPEERAKRYVQLAGGMEQIIRNGREAFDAGDFRWAAEVLNHAVFSDPHNSDARALLADVYEQLGYGSESGAWRNFFISGTTELRNGNFGTPTETGSADVIAQLTPEMLFNALAILINGPEAWDKKLAIDVVVPDVEVTYHLWLSNGALIYSTAPQSTSANVTLTGTTKQLPALAVHGPNPEALEKAGIKVNGDKTALSTLTSLLDQGDPNFNIITP</sequence>
<dbReference type="InterPro" id="IPR036527">
    <property type="entry name" value="SCP2_sterol-bd_dom_sf"/>
</dbReference>
<keyword evidence="6" id="KW-0732">Signal</keyword>
<dbReference type="GeneID" id="64980583"/>
<accession>A0A7R7XZI6</accession>
<dbReference type="Pfam" id="PF14863">
    <property type="entry name" value="Alkyl_sulf_dimr"/>
    <property type="match status" value="1"/>
</dbReference>
<dbReference type="PANTHER" id="PTHR43223:SF1">
    <property type="entry name" value="ALKYL_ARYL-SULFATASE BDS1"/>
    <property type="match status" value="1"/>
</dbReference>
<evidence type="ECO:0000313" key="8">
    <source>
        <dbReference type="EMBL" id="BCS30586.1"/>
    </source>
</evidence>
<dbReference type="Gene3D" id="1.25.40.880">
    <property type="entry name" value="Alkyl sulfatase, dimerisation domain"/>
    <property type="match status" value="1"/>
</dbReference>
<dbReference type="CDD" id="cd07710">
    <property type="entry name" value="arylsulfatase_Sdsa1-like_MBL-fold"/>
    <property type="match status" value="1"/>
</dbReference>
<dbReference type="InterPro" id="IPR001279">
    <property type="entry name" value="Metallo-B-lactamas"/>
</dbReference>
<dbReference type="InterPro" id="IPR038536">
    <property type="entry name" value="Alkyl/aryl-sulf_dimr_sf"/>
</dbReference>
<evidence type="ECO:0000256" key="5">
    <source>
        <dbReference type="ARBA" id="ARBA00033751"/>
    </source>
</evidence>
<evidence type="ECO:0000259" key="7">
    <source>
        <dbReference type="SMART" id="SM00849"/>
    </source>
</evidence>
<keyword evidence="3" id="KW-0378">Hydrolase</keyword>
<evidence type="ECO:0000256" key="1">
    <source>
        <dbReference type="ARBA" id="ARBA00001947"/>
    </source>
</evidence>